<dbReference type="SUPFAM" id="SSF46689">
    <property type="entry name" value="Homeodomain-like"/>
    <property type="match status" value="1"/>
</dbReference>
<dbReference type="InterPro" id="IPR001647">
    <property type="entry name" value="HTH_TetR"/>
</dbReference>
<protein>
    <submittedName>
        <fullName evidence="7">TetR family transcriptional regulator</fullName>
    </submittedName>
</protein>
<dbReference type="SUPFAM" id="SSF48498">
    <property type="entry name" value="Tetracyclin repressor-like, C-terminal domain"/>
    <property type="match status" value="1"/>
</dbReference>
<reference evidence="7 8" key="1">
    <citation type="submission" date="2019-06" db="EMBL/GenBank/DDBJ databases">
        <authorList>
            <person name="Li M."/>
        </authorList>
    </citation>
    <scope>NUCLEOTIDE SEQUENCE [LARGE SCALE GENOMIC DNA]</scope>
    <source>
        <strain evidence="7 8">BGMRC2036</strain>
    </source>
</reference>
<dbReference type="GO" id="GO:0003677">
    <property type="term" value="F:DNA binding"/>
    <property type="evidence" value="ECO:0007669"/>
    <property type="project" value="UniProtKB-UniRule"/>
</dbReference>
<accession>A0A506UJ18</accession>
<dbReference type="AlphaFoldDB" id="A0A506UJ18"/>
<dbReference type="Pfam" id="PF00440">
    <property type="entry name" value="TetR_N"/>
    <property type="match status" value="1"/>
</dbReference>
<dbReference type="Proteomes" id="UP000318801">
    <property type="component" value="Unassembled WGS sequence"/>
</dbReference>
<keyword evidence="1" id="KW-0805">Transcription regulation</keyword>
<evidence type="ECO:0000256" key="2">
    <source>
        <dbReference type="ARBA" id="ARBA00023125"/>
    </source>
</evidence>
<evidence type="ECO:0000313" key="8">
    <source>
        <dbReference type="Proteomes" id="UP000318801"/>
    </source>
</evidence>
<evidence type="ECO:0000256" key="4">
    <source>
        <dbReference type="PROSITE-ProRule" id="PRU00335"/>
    </source>
</evidence>
<dbReference type="EMBL" id="VHLG01000001">
    <property type="protein sequence ID" value="TPW33306.1"/>
    <property type="molecule type" value="Genomic_DNA"/>
</dbReference>
<feature type="DNA-binding region" description="H-T-H motif" evidence="4">
    <location>
        <begin position="46"/>
        <end position="65"/>
    </location>
</feature>
<comment type="caution">
    <text evidence="7">The sequence shown here is derived from an EMBL/GenBank/DDBJ whole genome shotgun (WGS) entry which is preliminary data.</text>
</comment>
<dbReference type="OrthoDB" id="9811084at2"/>
<evidence type="ECO:0000256" key="5">
    <source>
        <dbReference type="SAM" id="MobiDB-lite"/>
    </source>
</evidence>
<organism evidence="7 8">
    <name type="scientific">Martelella alba</name>
    <dbReference type="NCBI Taxonomy" id="2590451"/>
    <lineage>
        <taxon>Bacteria</taxon>
        <taxon>Pseudomonadati</taxon>
        <taxon>Pseudomonadota</taxon>
        <taxon>Alphaproteobacteria</taxon>
        <taxon>Hyphomicrobiales</taxon>
        <taxon>Aurantimonadaceae</taxon>
        <taxon>Martelella</taxon>
    </lineage>
</organism>
<gene>
    <name evidence="7" type="ORF">FJU08_01720</name>
</gene>
<dbReference type="Gene3D" id="1.10.357.10">
    <property type="entry name" value="Tetracycline Repressor, domain 2"/>
    <property type="match status" value="1"/>
</dbReference>
<feature type="region of interest" description="Disordered" evidence="5">
    <location>
        <begin position="1"/>
        <end position="22"/>
    </location>
</feature>
<dbReference type="Pfam" id="PF16925">
    <property type="entry name" value="TetR_C_13"/>
    <property type="match status" value="1"/>
</dbReference>
<dbReference type="PRINTS" id="PR00455">
    <property type="entry name" value="HTHTETR"/>
</dbReference>
<dbReference type="PANTHER" id="PTHR47506">
    <property type="entry name" value="TRANSCRIPTIONAL REGULATORY PROTEIN"/>
    <property type="match status" value="1"/>
</dbReference>
<dbReference type="InterPro" id="IPR036271">
    <property type="entry name" value="Tet_transcr_reg_TetR-rel_C_sf"/>
</dbReference>
<feature type="domain" description="HTH tetR-type" evidence="6">
    <location>
        <begin position="23"/>
        <end position="83"/>
    </location>
</feature>
<name>A0A506UJ18_9HYPH</name>
<evidence type="ECO:0000256" key="3">
    <source>
        <dbReference type="ARBA" id="ARBA00023163"/>
    </source>
</evidence>
<keyword evidence="3" id="KW-0804">Transcription</keyword>
<proteinExistence type="predicted"/>
<dbReference type="PROSITE" id="PS50977">
    <property type="entry name" value="HTH_TETR_2"/>
    <property type="match status" value="1"/>
</dbReference>
<dbReference type="RefSeq" id="WP_141147244.1">
    <property type="nucleotide sequence ID" value="NZ_VHLG01000001.1"/>
</dbReference>
<keyword evidence="8" id="KW-1185">Reference proteome</keyword>
<evidence type="ECO:0000259" key="6">
    <source>
        <dbReference type="PROSITE" id="PS50977"/>
    </source>
</evidence>
<evidence type="ECO:0000256" key="1">
    <source>
        <dbReference type="ARBA" id="ARBA00023015"/>
    </source>
</evidence>
<dbReference type="InterPro" id="IPR009057">
    <property type="entry name" value="Homeodomain-like_sf"/>
</dbReference>
<evidence type="ECO:0000313" key="7">
    <source>
        <dbReference type="EMBL" id="TPW33306.1"/>
    </source>
</evidence>
<dbReference type="PANTHER" id="PTHR47506:SF6">
    <property type="entry name" value="HTH-TYPE TRANSCRIPTIONAL REPRESSOR NEMR"/>
    <property type="match status" value="1"/>
</dbReference>
<dbReference type="InterPro" id="IPR011075">
    <property type="entry name" value="TetR_C"/>
</dbReference>
<sequence length="217" mass="23871">MTEIAPVSPKPKRGRPPRAADDQSARKALINAGLALLTERGYAAVGLDEILRKASVPKGSFYYHFASKADFGLTLIAAYHDYMAAKLDRWLSDETLPPLKRIRAFARDAEQSMARYDFTRGCLIGNLGPEAPSLVPEFAERLKAVLTAWESRTAECLALAQKEGSIGQDQSISDLAAYFWIGWEGAVLRARLEGHGGPLRLFIEGFMKLATRTGSDR</sequence>
<keyword evidence="2 4" id="KW-0238">DNA-binding</keyword>